<name>A0A5C4M7E6_9ACTN</name>
<sequence>MLGESDDARAVAQCTVPRELASMWELAMALPRAQVMLPGLHKPLRQSMPAREKWWVVDYPRLRAPQLF</sequence>
<proteinExistence type="predicted"/>
<comment type="caution">
    <text evidence="1">The sequence shown here is derived from an EMBL/GenBank/DDBJ whole genome shotgun (WGS) entry which is preliminary data.</text>
</comment>
<protein>
    <submittedName>
        <fullName evidence="1">Uncharacterized protein</fullName>
    </submittedName>
</protein>
<gene>
    <name evidence="1" type="ORF">FHE65_34005</name>
</gene>
<dbReference type="AlphaFoldDB" id="A0A5C4M7E6"/>
<reference evidence="1 2" key="1">
    <citation type="submission" date="2019-05" db="EMBL/GenBank/DDBJ databases">
        <title>Mumia sp. nov., isolated from the intestinal contents of plateau pika (Ochotona curzoniae) in the Qinghai-Tibet plateau of China.</title>
        <authorList>
            <person name="Tian Z."/>
        </authorList>
    </citation>
    <scope>NUCLEOTIDE SEQUENCE [LARGE SCALE GENOMIC DNA]</scope>
    <source>
        <strain evidence="2">527</strain>
    </source>
</reference>
<dbReference type="EMBL" id="VDFR01000234">
    <property type="protein sequence ID" value="TNC28436.1"/>
    <property type="molecule type" value="Genomic_DNA"/>
</dbReference>
<dbReference type="RefSeq" id="WP_139107337.1">
    <property type="nucleotide sequence ID" value="NZ_VDFR01000234.1"/>
</dbReference>
<dbReference type="Proteomes" id="UP000306740">
    <property type="component" value="Unassembled WGS sequence"/>
</dbReference>
<organism evidence="1 2">
    <name type="scientific">Mumia zhuanghuii</name>
    <dbReference type="NCBI Taxonomy" id="2585211"/>
    <lineage>
        <taxon>Bacteria</taxon>
        <taxon>Bacillati</taxon>
        <taxon>Actinomycetota</taxon>
        <taxon>Actinomycetes</taxon>
        <taxon>Propionibacteriales</taxon>
        <taxon>Nocardioidaceae</taxon>
        <taxon>Mumia</taxon>
    </lineage>
</organism>
<accession>A0A5C4M7E6</accession>
<evidence type="ECO:0000313" key="1">
    <source>
        <dbReference type="EMBL" id="TNC28436.1"/>
    </source>
</evidence>
<evidence type="ECO:0000313" key="2">
    <source>
        <dbReference type="Proteomes" id="UP000306740"/>
    </source>
</evidence>